<evidence type="ECO:0000313" key="7">
    <source>
        <dbReference type="EMBL" id="SEL49976.1"/>
    </source>
</evidence>
<evidence type="ECO:0000256" key="1">
    <source>
        <dbReference type="ARBA" id="ARBA00001947"/>
    </source>
</evidence>
<keyword evidence="6" id="KW-0482">Metalloprotease</keyword>
<comment type="cofactor">
    <cofactor evidence="1">
        <name>Zn(2+)</name>
        <dbReference type="ChEBI" id="CHEBI:29105"/>
    </cofactor>
</comment>
<evidence type="ECO:0000256" key="2">
    <source>
        <dbReference type="ARBA" id="ARBA00022670"/>
    </source>
</evidence>
<keyword evidence="8" id="KW-1185">Reference proteome</keyword>
<keyword evidence="2" id="KW-0645">Protease</keyword>
<accession>A0A1H7QPS4</accession>
<dbReference type="GO" id="GO:0008237">
    <property type="term" value="F:metallopeptidase activity"/>
    <property type="evidence" value="ECO:0007669"/>
    <property type="project" value="UniProtKB-KW"/>
</dbReference>
<keyword evidence="4" id="KW-0378">Hydrolase</keyword>
<evidence type="ECO:0000256" key="4">
    <source>
        <dbReference type="ARBA" id="ARBA00022801"/>
    </source>
</evidence>
<dbReference type="InterPro" id="IPR024079">
    <property type="entry name" value="MetalloPept_cat_dom_sf"/>
</dbReference>
<organism evidence="7 8">
    <name type="scientific">Stigmatella aurantiaca</name>
    <dbReference type="NCBI Taxonomy" id="41"/>
    <lineage>
        <taxon>Bacteria</taxon>
        <taxon>Pseudomonadati</taxon>
        <taxon>Myxococcota</taxon>
        <taxon>Myxococcia</taxon>
        <taxon>Myxococcales</taxon>
        <taxon>Cystobacterineae</taxon>
        <taxon>Archangiaceae</taxon>
        <taxon>Stigmatella</taxon>
    </lineage>
</organism>
<name>A0A1H7QPS4_STIAU</name>
<dbReference type="OrthoDB" id="5502794at2"/>
<dbReference type="EMBL" id="FOAP01000006">
    <property type="protein sequence ID" value="SEL49976.1"/>
    <property type="molecule type" value="Genomic_DNA"/>
</dbReference>
<dbReference type="Pfam" id="PF07998">
    <property type="entry name" value="Peptidase_M54"/>
    <property type="match status" value="1"/>
</dbReference>
<dbReference type="Proteomes" id="UP000182719">
    <property type="component" value="Unassembled WGS sequence"/>
</dbReference>
<keyword evidence="5" id="KW-0862">Zinc</keyword>
<dbReference type="GO" id="GO:0006508">
    <property type="term" value="P:proteolysis"/>
    <property type="evidence" value="ECO:0007669"/>
    <property type="project" value="UniProtKB-KW"/>
</dbReference>
<evidence type="ECO:0000256" key="3">
    <source>
        <dbReference type="ARBA" id="ARBA00022723"/>
    </source>
</evidence>
<evidence type="ECO:0000313" key="8">
    <source>
        <dbReference type="Proteomes" id="UP000182719"/>
    </source>
</evidence>
<dbReference type="Gene3D" id="3.40.390.10">
    <property type="entry name" value="Collagenase (Catalytic Domain)"/>
    <property type="match status" value="1"/>
</dbReference>
<sequence>MIRVVTLDPFDDKLLAKFSRTLYTAFGVGSENSGSVELPAGQSDPLDAEKVLEQLKGVRAYKDDKVLVLTSRKLKDRQLPSGTAPTHGFARFGKDRAIISTHGHKDLEAGLKAVSRHALHQLGHLWELHHCLDPRCSMYPPWTPSFSAGEASFCTFCREKSEQKIRLAKS</sequence>
<reference evidence="8" key="1">
    <citation type="submission" date="2016-10" db="EMBL/GenBank/DDBJ databases">
        <authorList>
            <person name="Varghese N."/>
            <person name="Submissions S."/>
        </authorList>
    </citation>
    <scope>NUCLEOTIDE SEQUENCE [LARGE SCALE GENOMIC DNA]</scope>
    <source>
        <strain evidence="8">DSM 17044</strain>
    </source>
</reference>
<protein>
    <submittedName>
        <fullName evidence="7">Peptidase family M54</fullName>
    </submittedName>
</protein>
<evidence type="ECO:0000256" key="5">
    <source>
        <dbReference type="ARBA" id="ARBA00022833"/>
    </source>
</evidence>
<evidence type="ECO:0000256" key="6">
    <source>
        <dbReference type="ARBA" id="ARBA00023049"/>
    </source>
</evidence>
<dbReference type="SUPFAM" id="SSF55486">
    <property type="entry name" value="Metalloproteases ('zincins'), catalytic domain"/>
    <property type="match status" value="1"/>
</dbReference>
<dbReference type="GO" id="GO:0046872">
    <property type="term" value="F:metal ion binding"/>
    <property type="evidence" value="ECO:0007669"/>
    <property type="project" value="UniProtKB-KW"/>
</dbReference>
<gene>
    <name evidence="7" type="ORF">SAMN05444354_106228</name>
</gene>
<dbReference type="AlphaFoldDB" id="A0A1H7QPS4"/>
<keyword evidence="3" id="KW-0479">Metal-binding</keyword>
<dbReference type="InterPro" id="IPR012962">
    <property type="entry name" value="Pept_M54_archaemetzincn"/>
</dbReference>
<proteinExistence type="predicted"/>
<dbReference type="RefSeq" id="WP_075006920.1">
    <property type="nucleotide sequence ID" value="NZ_FOAP01000006.1"/>
</dbReference>